<dbReference type="InterPro" id="IPR011006">
    <property type="entry name" value="CheY-like_superfamily"/>
</dbReference>
<dbReference type="Pfam" id="PF00072">
    <property type="entry name" value="Response_reg"/>
    <property type="match status" value="1"/>
</dbReference>
<dbReference type="RefSeq" id="WP_136384981.1">
    <property type="nucleotide sequence ID" value="NZ_SSOD01000007.1"/>
</dbReference>
<dbReference type="Proteomes" id="UP000307956">
    <property type="component" value="Unassembled WGS sequence"/>
</dbReference>
<evidence type="ECO:0000259" key="3">
    <source>
        <dbReference type="PROSITE" id="PS50110"/>
    </source>
</evidence>
<dbReference type="Gene3D" id="3.40.50.2300">
    <property type="match status" value="1"/>
</dbReference>
<proteinExistence type="predicted"/>
<accession>A0A4S4ANP5</accession>
<dbReference type="InterPro" id="IPR001789">
    <property type="entry name" value="Sig_transdc_resp-reg_receiver"/>
</dbReference>
<dbReference type="OrthoDB" id="9801101at2"/>
<evidence type="ECO:0000313" key="5">
    <source>
        <dbReference type="Proteomes" id="UP000307956"/>
    </source>
</evidence>
<evidence type="ECO:0000256" key="1">
    <source>
        <dbReference type="ARBA" id="ARBA00022553"/>
    </source>
</evidence>
<dbReference type="InterPro" id="IPR050595">
    <property type="entry name" value="Bact_response_regulator"/>
</dbReference>
<evidence type="ECO:0000313" key="4">
    <source>
        <dbReference type="EMBL" id="THF61276.1"/>
    </source>
</evidence>
<reference evidence="4 5" key="1">
    <citation type="submission" date="2019-04" db="EMBL/GenBank/DDBJ databases">
        <title>Azoarcus rhizosphaerae sp. nov. isolated from rhizosphere of Ficus religiosa.</title>
        <authorList>
            <person name="Lin S.-Y."/>
            <person name="Hameed A."/>
            <person name="Hsu Y.-H."/>
            <person name="Young C.-C."/>
        </authorList>
    </citation>
    <scope>NUCLEOTIDE SEQUENCE [LARGE SCALE GENOMIC DNA]</scope>
    <source>
        <strain evidence="4 5">CC-YHH848</strain>
    </source>
</reference>
<organism evidence="4 5">
    <name type="scientific">Pseudothauera rhizosphaerae</name>
    <dbReference type="NCBI Taxonomy" id="2565932"/>
    <lineage>
        <taxon>Bacteria</taxon>
        <taxon>Pseudomonadati</taxon>
        <taxon>Pseudomonadota</taxon>
        <taxon>Betaproteobacteria</taxon>
        <taxon>Rhodocyclales</taxon>
        <taxon>Zoogloeaceae</taxon>
        <taxon>Pseudothauera</taxon>
    </lineage>
</organism>
<gene>
    <name evidence="4" type="ORF">E6O51_10665</name>
</gene>
<feature type="modified residue" description="4-aspartylphosphate" evidence="2">
    <location>
        <position position="54"/>
    </location>
</feature>
<sequence length="121" mass="13419">MPIKKILVVDDSPTERLALTEMLVKHGYQVVTAENGEDAITKAKAELPDLILMDVVMPGINGYQATRTISREEATRTIPIIMCTSKGLETDRIWGMRQGAYDYMVKPVDQADLLARIKALG</sequence>
<dbReference type="PANTHER" id="PTHR44591">
    <property type="entry name" value="STRESS RESPONSE REGULATOR PROTEIN 1"/>
    <property type="match status" value="1"/>
</dbReference>
<dbReference type="EMBL" id="SSOD01000007">
    <property type="protein sequence ID" value="THF61276.1"/>
    <property type="molecule type" value="Genomic_DNA"/>
</dbReference>
<dbReference type="PANTHER" id="PTHR44591:SF20">
    <property type="entry name" value="PROTEIN PILH"/>
    <property type="match status" value="1"/>
</dbReference>
<dbReference type="GO" id="GO:0000160">
    <property type="term" value="P:phosphorelay signal transduction system"/>
    <property type="evidence" value="ECO:0007669"/>
    <property type="project" value="InterPro"/>
</dbReference>
<dbReference type="SUPFAM" id="SSF52172">
    <property type="entry name" value="CheY-like"/>
    <property type="match status" value="1"/>
</dbReference>
<dbReference type="SMART" id="SM00448">
    <property type="entry name" value="REC"/>
    <property type="match status" value="1"/>
</dbReference>
<keyword evidence="5" id="KW-1185">Reference proteome</keyword>
<comment type="caution">
    <text evidence="4">The sequence shown here is derived from an EMBL/GenBank/DDBJ whole genome shotgun (WGS) entry which is preliminary data.</text>
</comment>
<name>A0A4S4ANP5_9RHOO</name>
<feature type="domain" description="Response regulatory" evidence="3">
    <location>
        <begin position="5"/>
        <end position="121"/>
    </location>
</feature>
<evidence type="ECO:0000256" key="2">
    <source>
        <dbReference type="PROSITE-ProRule" id="PRU00169"/>
    </source>
</evidence>
<keyword evidence="1 2" id="KW-0597">Phosphoprotein</keyword>
<dbReference type="AlphaFoldDB" id="A0A4S4ANP5"/>
<dbReference type="PROSITE" id="PS50110">
    <property type="entry name" value="RESPONSE_REGULATORY"/>
    <property type="match status" value="1"/>
</dbReference>
<protein>
    <submittedName>
        <fullName evidence="4">Response regulator</fullName>
    </submittedName>
</protein>